<sequence>MTPMFKLLIAEDVRTVREALVRMIPWEKLGIELLGAAENGADALAWLDREEPDLLLTDIGMPRMNGLELIAEARLRKPDIRCIILSGLNEFEHARQAVKLQVLDYVLKPIDPVEIERVLAHVVEALRREREERQGVAFAVQAAKEKLPNVLESLPPGEWSGSLKKKKLVEQAIQVVKEEFTRRDLVLSDVAASVGVSYKYLNLLFKEVTGMTINHAVIKLRMEEAARLLKDPSIKIYEICDRLGYTDQDHFRESFKKQFNLTPTEYRNKFL</sequence>
<dbReference type="InterPro" id="IPR018062">
    <property type="entry name" value="HTH_AraC-typ_CS"/>
</dbReference>
<dbReference type="Gene3D" id="3.40.50.2300">
    <property type="match status" value="1"/>
</dbReference>
<accession>A0ABU9DND2</accession>
<dbReference type="SUPFAM" id="SSF46689">
    <property type="entry name" value="Homeodomain-like"/>
    <property type="match status" value="1"/>
</dbReference>
<comment type="subcellular location">
    <subcellularLocation>
        <location evidence="1">Cytoplasm</location>
    </subcellularLocation>
</comment>
<dbReference type="SMART" id="SM00342">
    <property type="entry name" value="HTH_ARAC"/>
    <property type="match status" value="1"/>
</dbReference>
<keyword evidence="2" id="KW-0963">Cytoplasm</keyword>
<evidence type="ECO:0000313" key="12">
    <source>
        <dbReference type="Proteomes" id="UP001469365"/>
    </source>
</evidence>
<keyword evidence="5" id="KW-0805">Transcription regulation</keyword>
<dbReference type="InterPro" id="IPR009057">
    <property type="entry name" value="Homeodomain-like_sf"/>
</dbReference>
<dbReference type="InterPro" id="IPR011006">
    <property type="entry name" value="CheY-like_superfamily"/>
</dbReference>
<keyword evidence="3 8" id="KW-0597">Phosphoprotein</keyword>
<dbReference type="InterPro" id="IPR020449">
    <property type="entry name" value="Tscrpt_reg_AraC-type_HTH"/>
</dbReference>
<dbReference type="PROSITE" id="PS01124">
    <property type="entry name" value="HTH_ARAC_FAMILY_2"/>
    <property type="match status" value="1"/>
</dbReference>
<evidence type="ECO:0000256" key="3">
    <source>
        <dbReference type="ARBA" id="ARBA00022553"/>
    </source>
</evidence>
<keyword evidence="7" id="KW-0804">Transcription</keyword>
<gene>
    <name evidence="11" type="ORF">WMW72_20930</name>
</gene>
<evidence type="ECO:0000259" key="9">
    <source>
        <dbReference type="PROSITE" id="PS01124"/>
    </source>
</evidence>
<organism evidence="11 12">
    <name type="scientific">Paenibacillus filicis</name>
    <dbReference type="NCBI Taxonomy" id="669464"/>
    <lineage>
        <taxon>Bacteria</taxon>
        <taxon>Bacillati</taxon>
        <taxon>Bacillota</taxon>
        <taxon>Bacilli</taxon>
        <taxon>Bacillales</taxon>
        <taxon>Paenibacillaceae</taxon>
        <taxon>Paenibacillus</taxon>
    </lineage>
</organism>
<dbReference type="Pfam" id="PF00072">
    <property type="entry name" value="Response_reg"/>
    <property type="match status" value="1"/>
</dbReference>
<name>A0ABU9DND2_9BACL</name>
<dbReference type="PRINTS" id="PR00032">
    <property type="entry name" value="HTHARAC"/>
</dbReference>
<reference evidence="11 12" key="1">
    <citation type="submission" date="2024-04" db="EMBL/GenBank/DDBJ databases">
        <title>draft genome sequnece of Paenibacillus filicis.</title>
        <authorList>
            <person name="Kim D.-U."/>
        </authorList>
    </citation>
    <scope>NUCLEOTIDE SEQUENCE [LARGE SCALE GENOMIC DNA]</scope>
    <source>
        <strain evidence="11 12">KACC14197</strain>
    </source>
</reference>
<proteinExistence type="predicted"/>
<evidence type="ECO:0000256" key="7">
    <source>
        <dbReference type="ARBA" id="ARBA00023163"/>
    </source>
</evidence>
<dbReference type="PROSITE" id="PS50110">
    <property type="entry name" value="RESPONSE_REGULATORY"/>
    <property type="match status" value="1"/>
</dbReference>
<dbReference type="InterPro" id="IPR051552">
    <property type="entry name" value="HptR"/>
</dbReference>
<dbReference type="SMART" id="SM00448">
    <property type="entry name" value="REC"/>
    <property type="match status" value="1"/>
</dbReference>
<dbReference type="CDD" id="cd17536">
    <property type="entry name" value="REC_YesN-like"/>
    <property type="match status" value="1"/>
</dbReference>
<evidence type="ECO:0000256" key="6">
    <source>
        <dbReference type="ARBA" id="ARBA00023125"/>
    </source>
</evidence>
<dbReference type="Pfam" id="PF12833">
    <property type="entry name" value="HTH_18"/>
    <property type="match status" value="1"/>
</dbReference>
<keyword evidence="12" id="KW-1185">Reference proteome</keyword>
<feature type="domain" description="Response regulatory" evidence="10">
    <location>
        <begin position="6"/>
        <end position="123"/>
    </location>
</feature>
<dbReference type="PANTHER" id="PTHR42713:SF3">
    <property type="entry name" value="TRANSCRIPTIONAL REGULATORY PROTEIN HPTR"/>
    <property type="match status" value="1"/>
</dbReference>
<dbReference type="Gene3D" id="1.10.10.60">
    <property type="entry name" value="Homeodomain-like"/>
    <property type="match status" value="2"/>
</dbReference>
<feature type="modified residue" description="4-aspartylphosphate" evidence="8">
    <location>
        <position position="58"/>
    </location>
</feature>
<dbReference type="InterPro" id="IPR018060">
    <property type="entry name" value="HTH_AraC"/>
</dbReference>
<evidence type="ECO:0000256" key="8">
    <source>
        <dbReference type="PROSITE-ProRule" id="PRU00169"/>
    </source>
</evidence>
<dbReference type="EMBL" id="JBBPCC010000014">
    <property type="protein sequence ID" value="MEK8130375.1"/>
    <property type="molecule type" value="Genomic_DNA"/>
</dbReference>
<evidence type="ECO:0000259" key="10">
    <source>
        <dbReference type="PROSITE" id="PS50110"/>
    </source>
</evidence>
<keyword evidence="4" id="KW-0902">Two-component regulatory system</keyword>
<feature type="domain" description="HTH araC/xylS-type" evidence="9">
    <location>
        <begin position="170"/>
        <end position="269"/>
    </location>
</feature>
<evidence type="ECO:0000256" key="1">
    <source>
        <dbReference type="ARBA" id="ARBA00004496"/>
    </source>
</evidence>
<evidence type="ECO:0000256" key="4">
    <source>
        <dbReference type="ARBA" id="ARBA00023012"/>
    </source>
</evidence>
<dbReference type="PANTHER" id="PTHR42713">
    <property type="entry name" value="HISTIDINE KINASE-RELATED"/>
    <property type="match status" value="1"/>
</dbReference>
<evidence type="ECO:0000256" key="5">
    <source>
        <dbReference type="ARBA" id="ARBA00023015"/>
    </source>
</evidence>
<comment type="caution">
    <text evidence="11">The sequence shown here is derived from an EMBL/GenBank/DDBJ whole genome shotgun (WGS) entry which is preliminary data.</text>
</comment>
<dbReference type="Proteomes" id="UP001469365">
    <property type="component" value="Unassembled WGS sequence"/>
</dbReference>
<dbReference type="SUPFAM" id="SSF52172">
    <property type="entry name" value="CheY-like"/>
    <property type="match status" value="1"/>
</dbReference>
<dbReference type="PROSITE" id="PS00041">
    <property type="entry name" value="HTH_ARAC_FAMILY_1"/>
    <property type="match status" value="1"/>
</dbReference>
<evidence type="ECO:0000313" key="11">
    <source>
        <dbReference type="EMBL" id="MEK8130375.1"/>
    </source>
</evidence>
<dbReference type="InterPro" id="IPR001789">
    <property type="entry name" value="Sig_transdc_resp-reg_receiver"/>
</dbReference>
<keyword evidence="6" id="KW-0238">DNA-binding</keyword>
<evidence type="ECO:0000256" key="2">
    <source>
        <dbReference type="ARBA" id="ARBA00022490"/>
    </source>
</evidence>
<protein>
    <submittedName>
        <fullName evidence="11">Response regulator</fullName>
    </submittedName>
</protein>